<dbReference type="AlphaFoldDB" id="A0AA47NV78"/>
<protein>
    <submittedName>
        <fullName evidence="3">Uncharacterized protein</fullName>
    </submittedName>
</protein>
<accession>A0AA47NV78</accession>
<dbReference type="PANTHER" id="PTHR47773:SF1">
    <property type="entry name" value="C2H2-TYPE DOMAIN-CONTAINING PROTEIN"/>
    <property type="match status" value="1"/>
</dbReference>
<name>A0AA47NV78_MERPO</name>
<comment type="caution">
    <text evidence="3">The sequence shown here is derived from an EMBL/GenBank/DDBJ whole genome shotgun (WGS) entry which is preliminary data.</text>
</comment>
<feature type="compositionally biased region" description="Low complexity" evidence="1">
    <location>
        <begin position="352"/>
        <end position="369"/>
    </location>
</feature>
<reference evidence="3" key="1">
    <citation type="journal article" date="2023" name="Front. Mar. Sci.">
        <title>A new Merluccius polli reference genome to investigate the effects of global change in West African waters.</title>
        <authorList>
            <person name="Mateo J.L."/>
            <person name="Blanco-Fernandez C."/>
            <person name="Garcia-Vazquez E."/>
            <person name="Machado-Schiaffino G."/>
        </authorList>
    </citation>
    <scope>NUCLEOTIDE SEQUENCE</scope>
    <source>
        <strain evidence="3">C29</strain>
        <tissue evidence="3">Fin</tissue>
    </source>
</reference>
<evidence type="ECO:0000313" key="3">
    <source>
        <dbReference type="EMBL" id="KAK0138575.1"/>
    </source>
</evidence>
<proteinExistence type="predicted"/>
<dbReference type="EMBL" id="JAOPHQ010004596">
    <property type="protein sequence ID" value="KAK0138575.1"/>
    <property type="molecule type" value="Genomic_DNA"/>
</dbReference>
<feature type="chain" id="PRO_5041318558" evidence="2">
    <location>
        <begin position="24"/>
        <end position="556"/>
    </location>
</feature>
<keyword evidence="4" id="KW-1185">Reference proteome</keyword>
<keyword evidence="2" id="KW-0732">Signal</keyword>
<feature type="region of interest" description="Disordered" evidence="1">
    <location>
        <begin position="343"/>
        <end position="369"/>
    </location>
</feature>
<feature type="signal peptide" evidence="2">
    <location>
        <begin position="1"/>
        <end position="23"/>
    </location>
</feature>
<feature type="region of interest" description="Disordered" evidence="1">
    <location>
        <begin position="302"/>
        <end position="325"/>
    </location>
</feature>
<dbReference type="Proteomes" id="UP001174136">
    <property type="component" value="Unassembled WGS sequence"/>
</dbReference>
<sequence length="556" mass="62776">MIPGPHCAAVLFQVYLLAGITRWNSDRESASVRGQKGRKHMVYLSPLVHCLNQWCQELFGEVEEVNYRPPVLAGDERIGREYLFAQVTLTPLRKNISLTNQAVAAELDPCVEDVCGPNHLPEYKHIEELSKVLVDIALEEGKLAISNSTRQKVIAAWNKLDLHNRNIQQFDSLYSARWGNALFSRTDGDPAELSLIQKLKFSKQYSAAHLLDSRKKQADLWLHPDCGGKAQGSRQKHQVTKMYQRVQQRVTVDEAELSKLGIPILKINSKCVSEFIRRQEASSARNVTDQGLAVLHRHQSIADTTQTSAPELPEERPHTSRPQVEYEVTPSLAGTRLLKTRVPRPLPIRPESASLQSQTGLQTTQSSQVVMPASQSVPLTLSTSQTSTCSSQSPARSTFYERKRAERDVSGPQRQMKVYLCALCGQPTQGHKKYRKKTFCEVSKSSTSQGCSGKTFETFIWANQKPEMSTAVYSAAYLRSKLRRRENCGSHREPVQIGEKKEFRISVWANQKPEMSTAVYGAAYIRFKLRRRENCGSHREPVQIGEKKEFRISGER</sequence>
<evidence type="ECO:0000256" key="2">
    <source>
        <dbReference type="SAM" id="SignalP"/>
    </source>
</evidence>
<organism evidence="3 4">
    <name type="scientific">Merluccius polli</name>
    <name type="common">Benguela hake</name>
    <name type="synonym">Merluccius cadenati</name>
    <dbReference type="NCBI Taxonomy" id="89951"/>
    <lineage>
        <taxon>Eukaryota</taxon>
        <taxon>Metazoa</taxon>
        <taxon>Chordata</taxon>
        <taxon>Craniata</taxon>
        <taxon>Vertebrata</taxon>
        <taxon>Euteleostomi</taxon>
        <taxon>Actinopterygii</taxon>
        <taxon>Neopterygii</taxon>
        <taxon>Teleostei</taxon>
        <taxon>Neoteleostei</taxon>
        <taxon>Acanthomorphata</taxon>
        <taxon>Zeiogadaria</taxon>
        <taxon>Gadariae</taxon>
        <taxon>Gadiformes</taxon>
        <taxon>Gadoidei</taxon>
        <taxon>Merlucciidae</taxon>
        <taxon>Merluccius</taxon>
    </lineage>
</organism>
<evidence type="ECO:0000313" key="4">
    <source>
        <dbReference type="Proteomes" id="UP001174136"/>
    </source>
</evidence>
<dbReference type="PANTHER" id="PTHR47773">
    <property type="entry name" value="SI:DKEY-9I5.2-RELATED"/>
    <property type="match status" value="1"/>
</dbReference>
<evidence type="ECO:0000256" key="1">
    <source>
        <dbReference type="SAM" id="MobiDB-lite"/>
    </source>
</evidence>
<gene>
    <name evidence="3" type="ORF">N1851_024887</name>
</gene>